<evidence type="ECO:0000256" key="11">
    <source>
        <dbReference type="SAM" id="MobiDB-lite"/>
    </source>
</evidence>
<evidence type="ECO:0000256" key="7">
    <source>
        <dbReference type="ARBA" id="ARBA00023204"/>
    </source>
</evidence>
<dbReference type="PANTHER" id="PTHR11059:SF0">
    <property type="entry name" value="DNA REPAIR PROTEIN RECN"/>
    <property type="match status" value="1"/>
</dbReference>
<evidence type="ECO:0000256" key="2">
    <source>
        <dbReference type="ARBA" id="ARBA00009441"/>
    </source>
</evidence>
<dbReference type="Proteomes" id="UP001500483">
    <property type="component" value="Unassembled WGS sequence"/>
</dbReference>
<keyword evidence="4" id="KW-0547">Nucleotide-binding</keyword>
<dbReference type="SUPFAM" id="SSF52540">
    <property type="entry name" value="P-loop containing nucleoside triphosphate hydrolases"/>
    <property type="match status" value="2"/>
</dbReference>
<dbReference type="CDD" id="cd03241">
    <property type="entry name" value="ABC_RecN"/>
    <property type="match status" value="1"/>
</dbReference>
<evidence type="ECO:0000256" key="4">
    <source>
        <dbReference type="ARBA" id="ARBA00022741"/>
    </source>
</evidence>
<evidence type="ECO:0000259" key="12">
    <source>
        <dbReference type="Pfam" id="PF02463"/>
    </source>
</evidence>
<evidence type="ECO:0000256" key="5">
    <source>
        <dbReference type="ARBA" id="ARBA00022763"/>
    </source>
</evidence>
<comment type="caution">
    <text evidence="13">The sequence shown here is derived from an EMBL/GenBank/DDBJ whole genome shotgun (WGS) entry which is preliminary data.</text>
</comment>
<reference evidence="14" key="1">
    <citation type="journal article" date="2019" name="Int. J. Syst. Evol. Microbiol.">
        <title>The Global Catalogue of Microorganisms (GCM) 10K type strain sequencing project: providing services to taxonomists for standard genome sequencing and annotation.</title>
        <authorList>
            <consortium name="The Broad Institute Genomics Platform"/>
            <consortium name="The Broad Institute Genome Sequencing Center for Infectious Disease"/>
            <person name="Wu L."/>
            <person name="Ma J."/>
        </authorList>
    </citation>
    <scope>NUCLEOTIDE SEQUENCE [LARGE SCALE GENOMIC DNA]</scope>
    <source>
        <strain evidence="14">JCM 9687</strain>
    </source>
</reference>
<organism evidence="13 14">
    <name type="scientific">Saccharopolyspora gregorii</name>
    <dbReference type="NCBI Taxonomy" id="33914"/>
    <lineage>
        <taxon>Bacteria</taxon>
        <taxon>Bacillati</taxon>
        <taxon>Actinomycetota</taxon>
        <taxon>Actinomycetes</taxon>
        <taxon>Pseudonocardiales</taxon>
        <taxon>Pseudonocardiaceae</taxon>
        <taxon>Saccharopolyspora</taxon>
    </lineage>
</organism>
<evidence type="ECO:0000256" key="6">
    <source>
        <dbReference type="ARBA" id="ARBA00022840"/>
    </source>
</evidence>
<evidence type="ECO:0000256" key="1">
    <source>
        <dbReference type="ARBA" id="ARBA00003618"/>
    </source>
</evidence>
<protein>
    <recommendedName>
        <fullName evidence="3 9">DNA repair protein RecN</fullName>
    </recommendedName>
    <alternativeName>
        <fullName evidence="8 9">Recombination protein N</fullName>
    </alternativeName>
</protein>
<proteinExistence type="inferred from homology"/>
<feature type="region of interest" description="Disordered" evidence="11">
    <location>
        <begin position="575"/>
        <end position="601"/>
    </location>
</feature>
<evidence type="ECO:0000256" key="3">
    <source>
        <dbReference type="ARBA" id="ARBA00021315"/>
    </source>
</evidence>
<keyword evidence="14" id="KW-1185">Reference proteome</keyword>
<comment type="function">
    <text evidence="1 9">May be involved in recombinational repair of damaged DNA.</text>
</comment>
<evidence type="ECO:0000256" key="8">
    <source>
        <dbReference type="ARBA" id="ARBA00033408"/>
    </source>
</evidence>
<keyword evidence="10" id="KW-0175">Coiled coil</keyword>
<dbReference type="Gene3D" id="3.40.50.300">
    <property type="entry name" value="P-loop containing nucleotide triphosphate hydrolases"/>
    <property type="match status" value="2"/>
</dbReference>
<dbReference type="EMBL" id="BAAAYK010000038">
    <property type="protein sequence ID" value="GAA3360665.1"/>
    <property type="molecule type" value="Genomic_DNA"/>
</dbReference>
<feature type="coiled-coil region" evidence="10">
    <location>
        <begin position="343"/>
        <end position="377"/>
    </location>
</feature>
<evidence type="ECO:0000256" key="10">
    <source>
        <dbReference type="SAM" id="Coils"/>
    </source>
</evidence>
<sequence length="601" mass="62824">MLAEMRIQGLGVIDDATLELHPGLTVVTGETGAGKTMVVTGLHLLSGGRADASRVRSNTPRALVEGRFEVAPESGAAKVAGEAGAEPDEDGSLIALRSVNSDGRSRAHLGGRAVPNAVLSELSEQLLAVHGQNDQLRLLRPGEQRAVLDRFAGEPVAAVLEQYQRVRADWTAVVRELTERTDRAREWAREAELLKHGLDEIEAVAPEQGEDEALVDEARRLSDVDQLREIAAGAQHAVSGAADGDPESPGAMGLLGDARRRLGAAEDPVLLDLDSRVAEATAVLSDVGAELGGYLDRLDADPGRLEQVLARQAELKNLTKKYAADVDGVLAWAADARERLAGMDTSDEALAALAQRRDELAAELAEHAQVLTKERQEAAVGLAAAVSEELAGLAMAQARLEVVVEPKETEASDTSALAVGDRTLAAGPDGTDEVELRLIAHSGAPSLPIHKGASGGELSRVMLGLEVVLADADTVPTLVFDEVDAGVGGRAAVEIGRRLARLARTHQVVVVTHLAQVAAYADRHLVVDKGSNDTGLTRSDVRTVADGERVAELARMLAGLDSTATGRAHAEELLATAASDKSKAGPAKGGRGGKSAAANPR</sequence>
<dbReference type="InterPro" id="IPR004604">
    <property type="entry name" value="DNA_recomb/repair_RecN"/>
</dbReference>
<keyword evidence="6" id="KW-0067">ATP-binding</keyword>
<dbReference type="PANTHER" id="PTHR11059">
    <property type="entry name" value="DNA REPAIR PROTEIN RECN"/>
    <property type="match status" value="1"/>
</dbReference>
<evidence type="ECO:0000313" key="13">
    <source>
        <dbReference type="EMBL" id="GAA3360665.1"/>
    </source>
</evidence>
<name>A0ABP6RV85_9PSEU</name>
<dbReference type="RefSeq" id="WP_344928846.1">
    <property type="nucleotide sequence ID" value="NZ_BAAAYK010000038.1"/>
</dbReference>
<dbReference type="InterPro" id="IPR003395">
    <property type="entry name" value="RecF/RecN/SMC_N"/>
</dbReference>
<feature type="domain" description="RecF/RecN/SMC N-terminal" evidence="12">
    <location>
        <begin position="4"/>
        <end position="529"/>
    </location>
</feature>
<evidence type="ECO:0000313" key="14">
    <source>
        <dbReference type="Proteomes" id="UP001500483"/>
    </source>
</evidence>
<gene>
    <name evidence="13" type="primary">recN</name>
    <name evidence="13" type="ORF">GCM10020366_41610</name>
</gene>
<dbReference type="PIRSF" id="PIRSF003128">
    <property type="entry name" value="RecN"/>
    <property type="match status" value="1"/>
</dbReference>
<dbReference type="Pfam" id="PF02463">
    <property type="entry name" value="SMC_N"/>
    <property type="match status" value="1"/>
</dbReference>
<keyword evidence="5 9" id="KW-0227">DNA damage</keyword>
<dbReference type="NCBIfam" id="TIGR00634">
    <property type="entry name" value="recN"/>
    <property type="match status" value="1"/>
</dbReference>
<accession>A0ABP6RV85</accession>
<evidence type="ECO:0000256" key="9">
    <source>
        <dbReference type="PIRNR" id="PIRNR003128"/>
    </source>
</evidence>
<comment type="similarity">
    <text evidence="2 9">Belongs to the RecN family.</text>
</comment>
<dbReference type="InterPro" id="IPR027417">
    <property type="entry name" value="P-loop_NTPase"/>
</dbReference>
<keyword evidence="7 9" id="KW-0234">DNA repair</keyword>